<keyword evidence="1" id="KW-0285">Flavoprotein</keyword>
<dbReference type="Gene3D" id="3.50.50.60">
    <property type="entry name" value="FAD/NAD(P)-binding domain"/>
    <property type="match status" value="1"/>
</dbReference>
<evidence type="ECO:0000313" key="4">
    <source>
        <dbReference type="EMBL" id="OGY21099.1"/>
    </source>
</evidence>
<dbReference type="PRINTS" id="PR00368">
    <property type="entry name" value="FADPNR"/>
</dbReference>
<evidence type="ECO:0000256" key="2">
    <source>
        <dbReference type="ARBA" id="ARBA00023002"/>
    </source>
</evidence>
<evidence type="ECO:0000313" key="5">
    <source>
        <dbReference type="Proteomes" id="UP000176723"/>
    </source>
</evidence>
<dbReference type="GO" id="GO:0016491">
    <property type="term" value="F:oxidoreductase activity"/>
    <property type="evidence" value="ECO:0007669"/>
    <property type="project" value="UniProtKB-KW"/>
</dbReference>
<evidence type="ECO:0000256" key="1">
    <source>
        <dbReference type="ARBA" id="ARBA00022630"/>
    </source>
</evidence>
<reference evidence="4 5" key="1">
    <citation type="journal article" date="2016" name="Nat. Commun.">
        <title>Thousands of microbial genomes shed light on interconnected biogeochemical processes in an aquifer system.</title>
        <authorList>
            <person name="Anantharaman K."/>
            <person name="Brown C.T."/>
            <person name="Hug L.A."/>
            <person name="Sharon I."/>
            <person name="Castelle C.J."/>
            <person name="Probst A.J."/>
            <person name="Thomas B.C."/>
            <person name="Singh A."/>
            <person name="Wilkins M.J."/>
            <person name="Karaoz U."/>
            <person name="Brodie E.L."/>
            <person name="Williams K.H."/>
            <person name="Hubbard S.S."/>
            <person name="Banfield J.F."/>
        </authorList>
    </citation>
    <scope>NUCLEOTIDE SEQUENCE [LARGE SCALE GENOMIC DNA]</scope>
</reference>
<evidence type="ECO:0000259" key="3">
    <source>
        <dbReference type="Pfam" id="PF07992"/>
    </source>
</evidence>
<name>A0A1G1W0B7_9BACT</name>
<dbReference type="EMBL" id="MHCL01000016">
    <property type="protein sequence ID" value="OGY21099.1"/>
    <property type="molecule type" value="Genomic_DNA"/>
</dbReference>
<dbReference type="Proteomes" id="UP000176723">
    <property type="component" value="Unassembled WGS sequence"/>
</dbReference>
<dbReference type="PRINTS" id="PR00469">
    <property type="entry name" value="PNDRDTASEII"/>
</dbReference>
<proteinExistence type="predicted"/>
<organism evidence="4 5">
    <name type="scientific">Candidatus Chisholmbacteria bacterium RIFCSPLOWO2_01_FULL_49_14</name>
    <dbReference type="NCBI Taxonomy" id="1797593"/>
    <lineage>
        <taxon>Bacteria</taxon>
        <taxon>Candidatus Chisholmiibacteriota</taxon>
    </lineage>
</organism>
<protein>
    <recommendedName>
        <fullName evidence="3">FAD/NAD(P)-binding domain-containing protein</fullName>
    </recommendedName>
</protein>
<dbReference type="InterPro" id="IPR023753">
    <property type="entry name" value="FAD/NAD-binding_dom"/>
</dbReference>
<dbReference type="STRING" id="1797593.A3A65_03335"/>
<dbReference type="InterPro" id="IPR050097">
    <property type="entry name" value="Ferredoxin-NADP_redctase_2"/>
</dbReference>
<dbReference type="Pfam" id="PF07992">
    <property type="entry name" value="Pyr_redox_2"/>
    <property type="match status" value="1"/>
</dbReference>
<dbReference type="SUPFAM" id="SSF51905">
    <property type="entry name" value="FAD/NAD(P)-binding domain"/>
    <property type="match status" value="1"/>
</dbReference>
<dbReference type="PANTHER" id="PTHR48105">
    <property type="entry name" value="THIOREDOXIN REDUCTASE 1-RELATED-RELATED"/>
    <property type="match status" value="1"/>
</dbReference>
<comment type="caution">
    <text evidence="4">The sequence shown here is derived from an EMBL/GenBank/DDBJ whole genome shotgun (WGS) entry which is preliminary data.</text>
</comment>
<keyword evidence="2" id="KW-0560">Oxidoreductase</keyword>
<gene>
    <name evidence="4" type="ORF">A3A65_03335</name>
</gene>
<dbReference type="InterPro" id="IPR036188">
    <property type="entry name" value="FAD/NAD-bd_sf"/>
</dbReference>
<feature type="domain" description="FAD/NAD(P)-binding" evidence="3">
    <location>
        <begin position="66"/>
        <end position="170"/>
    </location>
</feature>
<sequence>MDDLIIIGAGPAGLTAGLYAGLYGLQTRVIGESIGGELKFAPMIFDYPGVKAIKGSDWLDAILFQLKEAGAEIIEKKITAISRNDQGSFKVNAQDEMFETLSLIFASGNEKRRPQYSGSDLAKSLGIELTQENFILVDEKMRTNIPGIYAAGNCLQYPLGAEQLIDAAAQGARTAAQVYEYLKGKKAPLLWGKATIPNL</sequence>
<accession>A0A1G1W0B7</accession>
<dbReference type="AlphaFoldDB" id="A0A1G1W0B7"/>